<evidence type="ECO:0000256" key="2">
    <source>
        <dbReference type="ARBA" id="ARBA00022692"/>
    </source>
</evidence>
<evidence type="ECO:0000256" key="1">
    <source>
        <dbReference type="ARBA" id="ARBA00004141"/>
    </source>
</evidence>
<dbReference type="Proteomes" id="UP000494106">
    <property type="component" value="Unassembled WGS sequence"/>
</dbReference>
<dbReference type="EMBL" id="CADEBC010000205">
    <property type="protein sequence ID" value="CAB3225092.1"/>
    <property type="molecule type" value="Genomic_DNA"/>
</dbReference>
<proteinExistence type="predicted"/>
<feature type="transmembrane region" description="Helical" evidence="5">
    <location>
        <begin position="6"/>
        <end position="24"/>
    </location>
</feature>
<dbReference type="Gene3D" id="1.20.1740.10">
    <property type="entry name" value="Amino acid/polyamine transporter I"/>
    <property type="match status" value="1"/>
</dbReference>
<dbReference type="PANTHER" id="PTHR43243:SF17">
    <property type="entry name" value="CATIONIC AMINO ACID TRANSPORTER-RELATED"/>
    <property type="match status" value="1"/>
</dbReference>
<feature type="transmembrane region" description="Helical" evidence="5">
    <location>
        <begin position="65"/>
        <end position="90"/>
    </location>
</feature>
<keyword evidence="3 5" id="KW-1133">Transmembrane helix</keyword>
<dbReference type="OrthoDB" id="3900342at2759"/>
<reference evidence="6 7" key="1">
    <citation type="submission" date="2020-04" db="EMBL/GenBank/DDBJ databases">
        <authorList>
            <person name="Wallbank WR R."/>
            <person name="Pardo Diaz C."/>
            <person name="Kozak K."/>
            <person name="Martin S."/>
            <person name="Jiggins C."/>
            <person name="Moest M."/>
            <person name="Warren A I."/>
            <person name="Byers J.R.P. K."/>
            <person name="Montejo-Kovacevich G."/>
            <person name="Yen C E."/>
        </authorList>
    </citation>
    <scope>NUCLEOTIDE SEQUENCE [LARGE SCALE GENOMIC DNA]</scope>
</reference>
<dbReference type="PANTHER" id="PTHR43243">
    <property type="entry name" value="INNER MEMBRANE TRANSPORTER YGJI-RELATED"/>
    <property type="match status" value="1"/>
</dbReference>
<keyword evidence="7" id="KW-1185">Reference proteome</keyword>
<evidence type="ECO:0000256" key="4">
    <source>
        <dbReference type="ARBA" id="ARBA00023136"/>
    </source>
</evidence>
<sequence>MDLTSLGVGSCVGTGMYLVAGMVARKFAGPGVVISFIIAAVASIFSGACYAEFGVRVPNTTGSAYMYSYVTVGEFIAFIIGWNMVLEYLIGTSACARALSACFDSLFDGAINRELADKFGTIYGKCI</sequence>
<organism evidence="6 7">
    <name type="scientific">Arctia plantaginis</name>
    <name type="common">Wood tiger moth</name>
    <name type="synonym">Phalaena plantaginis</name>
    <dbReference type="NCBI Taxonomy" id="874455"/>
    <lineage>
        <taxon>Eukaryota</taxon>
        <taxon>Metazoa</taxon>
        <taxon>Ecdysozoa</taxon>
        <taxon>Arthropoda</taxon>
        <taxon>Hexapoda</taxon>
        <taxon>Insecta</taxon>
        <taxon>Pterygota</taxon>
        <taxon>Neoptera</taxon>
        <taxon>Endopterygota</taxon>
        <taxon>Lepidoptera</taxon>
        <taxon>Glossata</taxon>
        <taxon>Ditrysia</taxon>
        <taxon>Noctuoidea</taxon>
        <taxon>Erebidae</taxon>
        <taxon>Arctiinae</taxon>
        <taxon>Arctia</taxon>
    </lineage>
</organism>
<evidence type="ECO:0000256" key="3">
    <source>
        <dbReference type="ARBA" id="ARBA00022989"/>
    </source>
</evidence>
<dbReference type="GO" id="GO:0015171">
    <property type="term" value="F:amino acid transmembrane transporter activity"/>
    <property type="evidence" value="ECO:0007669"/>
    <property type="project" value="TreeGrafter"/>
</dbReference>
<keyword evidence="4 5" id="KW-0472">Membrane</keyword>
<name>A0A8S0YYJ8_ARCPL</name>
<evidence type="ECO:0000313" key="6">
    <source>
        <dbReference type="EMBL" id="CAB3225092.1"/>
    </source>
</evidence>
<evidence type="ECO:0000313" key="7">
    <source>
        <dbReference type="Proteomes" id="UP000494106"/>
    </source>
</evidence>
<dbReference type="InterPro" id="IPR002293">
    <property type="entry name" value="AA/rel_permease1"/>
</dbReference>
<accession>A0A8S0YYJ8</accession>
<gene>
    <name evidence="6" type="ORF">APLA_LOCUS2333</name>
</gene>
<feature type="transmembrane region" description="Helical" evidence="5">
    <location>
        <begin position="31"/>
        <end position="53"/>
    </location>
</feature>
<keyword evidence="2 5" id="KW-0812">Transmembrane</keyword>
<dbReference type="Pfam" id="PF13520">
    <property type="entry name" value="AA_permease_2"/>
    <property type="match status" value="1"/>
</dbReference>
<dbReference type="AlphaFoldDB" id="A0A8S0YYJ8"/>
<dbReference type="GO" id="GO:0005886">
    <property type="term" value="C:plasma membrane"/>
    <property type="evidence" value="ECO:0007669"/>
    <property type="project" value="TreeGrafter"/>
</dbReference>
<evidence type="ECO:0000256" key="5">
    <source>
        <dbReference type="SAM" id="Phobius"/>
    </source>
</evidence>
<protein>
    <submittedName>
        <fullName evidence="6">Uncharacterized protein</fullName>
    </submittedName>
</protein>
<comment type="caution">
    <text evidence="6">The sequence shown here is derived from an EMBL/GenBank/DDBJ whole genome shotgun (WGS) entry which is preliminary data.</text>
</comment>
<comment type="subcellular location">
    <subcellularLocation>
        <location evidence="1">Membrane</location>
        <topology evidence="1">Multi-pass membrane protein</topology>
    </subcellularLocation>
</comment>